<gene>
    <name evidence="1" type="ORF">G8M00_005201</name>
</gene>
<name>A0A742RCB3_SALER</name>
<dbReference type="EMBL" id="DAAUNA010000029">
    <property type="protein sequence ID" value="HAF1406549.1"/>
    <property type="molecule type" value="Genomic_DNA"/>
</dbReference>
<reference evidence="1" key="1">
    <citation type="journal article" date="2018" name="Genome Biol.">
        <title>SKESA: strategic k-mer extension for scrupulous assemblies.</title>
        <authorList>
            <person name="Souvorov A."/>
            <person name="Agarwala R."/>
            <person name="Lipman D.J."/>
        </authorList>
    </citation>
    <scope>NUCLEOTIDE SEQUENCE</scope>
    <source>
        <strain evidence="1">MA.CK_93/00017804</strain>
    </source>
</reference>
<evidence type="ECO:0000313" key="1">
    <source>
        <dbReference type="EMBL" id="HAF1406549.1"/>
    </source>
</evidence>
<protein>
    <submittedName>
        <fullName evidence="1">Uncharacterized protein</fullName>
    </submittedName>
</protein>
<dbReference type="AlphaFoldDB" id="A0A742RCB3"/>
<comment type="caution">
    <text evidence="1">The sequence shown here is derived from an EMBL/GenBank/DDBJ whole genome shotgun (WGS) entry which is preliminary data.</text>
</comment>
<proteinExistence type="predicted"/>
<reference evidence="1" key="2">
    <citation type="submission" date="2020-02" db="EMBL/GenBank/DDBJ databases">
        <authorList>
            <consortium name="NCBI Pathogen Detection Project"/>
        </authorList>
    </citation>
    <scope>NUCLEOTIDE SEQUENCE</scope>
    <source>
        <strain evidence="1">MA.CK_93/00017804</strain>
    </source>
</reference>
<organism evidence="1">
    <name type="scientific">Salmonella enterica</name>
    <name type="common">Salmonella choleraesuis</name>
    <dbReference type="NCBI Taxonomy" id="28901"/>
    <lineage>
        <taxon>Bacteria</taxon>
        <taxon>Pseudomonadati</taxon>
        <taxon>Pseudomonadota</taxon>
        <taxon>Gammaproteobacteria</taxon>
        <taxon>Enterobacterales</taxon>
        <taxon>Enterobacteriaceae</taxon>
        <taxon>Salmonella</taxon>
    </lineage>
</organism>
<sequence>MLTTEYKNFLRKQVELGKNDIKEGKVFTSDQVRMYLKQKAQKVAEENKKIA</sequence>
<accession>A0A742RCB3</accession>